<dbReference type="AlphaFoldDB" id="A0A916NRU9"/>
<dbReference type="RefSeq" id="WP_218094677.1">
    <property type="nucleotide sequence ID" value="NZ_CAJVAS010000031.1"/>
</dbReference>
<organism evidence="3 4">
    <name type="scientific">Paenibacillus solanacearum</name>
    <dbReference type="NCBI Taxonomy" id="2048548"/>
    <lineage>
        <taxon>Bacteria</taxon>
        <taxon>Bacillati</taxon>
        <taxon>Bacillota</taxon>
        <taxon>Bacilli</taxon>
        <taxon>Bacillales</taxon>
        <taxon>Paenibacillaceae</taxon>
        <taxon>Paenibacillus</taxon>
    </lineage>
</organism>
<keyword evidence="1" id="KW-0472">Membrane</keyword>
<keyword evidence="4" id="KW-1185">Reference proteome</keyword>
<dbReference type="Pfam" id="PF16982">
    <property type="entry name" value="Flp1_like"/>
    <property type="match status" value="1"/>
</dbReference>
<comment type="caution">
    <text evidence="3">The sequence shown here is derived from an EMBL/GenBank/DDBJ whole genome shotgun (WGS) entry which is preliminary data.</text>
</comment>
<evidence type="ECO:0000313" key="3">
    <source>
        <dbReference type="EMBL" id="CAG7645491.1"/>
    </source>
</evidence>
<feature type="transmembrane region" description="Helical" evidence="1">
    <location>
        <begin position="20"/>
        <end position="41"/>
    </location>
</feature>
<keyword evidence="1" id="KW-0812">Transmembrane</keyword>
<reference evidence="3" key="1">
    <citation type="submission" date="2021-06" db="EMBL/GenBank/DDBJ databases">
        <authorList>
            <person name="Criscuolo A."/>
        </authorList>
    </citation>
    <scope>NUCLEOTIDE SEQUENCE</scope>
    <source>
        <strain evidence="3">CIP111600</strain>
    </source>
</reference>
<evidence type="ECO:0000256" key="1">
    <source>
        <dbReference type="SAM" id="Phobius"/>
    </source>
</evidence>
<dbReference type="EMBL" id="CAJVAS010000031">
    <property type="protein sequence ID" value="CAG7645491.1"/>
    <property type="molecule type" value="Genomic_DNA"/>
</dbReference>
<gene>
    <name evidence="3" type="ORF">PAESOLCIP111_04962</name>
</gene>
<accession>A0A916NRU9</accession>
<dbReference type="InterPro" id="IPR031564">
    <property type="entry name" value="Flp1-like"/>
</dbReference>
<name>A0A916NRU9_9BACL</name>
<protein>
    <recommendedName>
        <fullName evidence="2">Putative Flagellin Flp1-like domain-containing protein</fullName>
    </recommendedName>
</protein>
<sequence length="76" mass="8562">MTWVLAGWKRFWKEEDGLGTLEILLIIAVLLIIAIAFRKWIMKWVGDLFSKANTEINSQSGSIRSDADTLSPPTTP</sequence>
<evidence type="ECO:0000313" key="4">
    <source>
        <dbReference type="Proteomes" id="UP000693672"/>
    </source>
</evidence>
<feature type="domain" description="Putative Flagellin Flp1-like" evidence="2">
    <location>
        <begin position="10"/>
        <end position="57"/>
    </location>
</feature>
<evidence type="ECO:0000259" key="2">
    <source>
        <dbReference type="Pfam" id="PF16982"/>
    </source>
</evidence>
<dbReference type="Proteomes" id="UP000693672">
    <property type="component" value="Unassembled WGS sequence"/>
</dbReference>
<proteinExistence type="predicted"/>
<keyword evidence="1" id="KW-1133">Transmembrane helix</keyword>